<keyword evidence="1" id="KW-0812">Transmembrane</keyword>
<evidence type="ECO:0000313" key="3">
    <source>
        <dbReference type="Proteomes" id="UP001207930"/>
    </source>
</evidence>
<dbReference type="Proteomes" id="UP001207930">
    <property type="component" value="Unassembled WGS sequence"/>
</dbReference>
<dbReference type="RefSeq" id="WP_264503443.1">
    <property type="nucleotide sequence ID" value="NZ_JAPDDS010000018.1"/>
</dbReference>
<sequence length="236" mass="25231">MTGRFVAPPLPADGILDEARMFVRNPEQQKKIATVLAALEEKHGYPFYFVLYDSLFGLSVGERAHALREAWLGDSPGLVLVLETDSRIFRFSQTPYQQDEVPADLKLPLTGPKEIGPTDLAEIGTAIEGSLSRSASTEEYAENLAIGLATGISKVFDARAAVPEGSTKSRVILLAVGFGAAVGLVALLVVAGLKRAEARSLERFVFPKATVGIRLGAPFGGGKVSSRSFGNREEGR</sequence>
<dbReference type="EMBL" id="JAPDDS010000018">
    <property type="protein sequence ID" value="MCW1887488.1"/>
    <property type="molecule type" value="Genomic_DNA"/>
</dbReference>
<proteinExistence type="predicted"/>
<comment type="caution">
    <text evidence="2">The sequence shown here is derived from an EMBL/GenBank/DDBJ whole genome shotgun (WGS) entry which is preliminary data.</text>
</comment>
<reference evidence="2 3" key="1">
    <citation type="submission" date="2022-10" db="EMBL/GenBank/DDBJ databases">
        <title>Luteolibacter flavescens strain MCCC 1K03193, whole genome shotgun sequencing project.</title>
        <authorList>
            <person name="Zhao G."/>
            <person name="Shen L."/>
        </authorList>
    </citation>
    <scope>NUCLEOTIDE SEQUENCE [LARGE SCALE GENOMIC DNA]</scope>
    <source>
        <strain evidence="2 3">MCCC 1K03193</strain>
    </source>
</reference>
<evidence type="ECO:0000256" key="1">
    <source>
        <dbReference type="SAM" id="Phobius"/>
    </source>
</evidence>
<feature type="transmembrane region" description="Helical" evidence="1">
    <location>
        <begin position="171"/>
        <end position="193"/>
    </location>
</feature>
<protein>
    <submittedName>
        <fullName evidence="2">TPM domain-containing protein</fullName>
    </submittedName>
</protein>
<accession>A0ABT3FV64</accession>
<organism evidence="2 3">
    <name type="scientific">Luteolibacter flavescens</name>
    <dbReference type="NCBI Taxonomy" id="1859460"/>
    <lineage>
        <taxon>Bacteria</taxon>
        <taxon>Pseudomonadati</taxon>
        <taxon>Verrucomicrobiota</taxon>
        <taxon>Verrucomicrobiia</taxon>
        <taxon>Verrucomicrobiales</taxon>
        <taxon>Verrucomicrobiaceae</taxon>
        <taxon>Luteolibacter</taxon>
    </lineage>
</organism>
<name>A0ABT3FV64_9BACT</name>
<dbReference type="Gene3D" id="3.10.310.50">
    <property type="match status" value="1"/>
</dbReference>
<keyword evidence="1" id="KW-0472">Membrane</keyword>
<evidence type="ECO:0000313" key="2">
    <source>
        <dbReference type="EMBL" id="MCW1887488.1"/>
    </source>
</evidence>
<gene>
    <name evidence="2" type="ORF">OKA04_22320</name>
</gene>
<keyword evidence="3" id="KW-1185">Reference proteome</keyword>
<keyword evidence="1" id="KW-1133">Transmembrane helix</keyword>